<dbReference type="OrthoDB" id="265044at2759"/>
<dbReference type="PANTHER" id="PTHR46149">
    <property type="entry name" value="MIP08469P"/>
    <property type="match status" value="1"/>
</dbReference>
<dbReference type="InterPro" id="IPR005225">
    <property type="entry name" value="Small_GTP-bd"/>
</dbReference>
<dbReference type="GO" id="GO:0003924">
    <property type="term" value="F:GTPase activity"/>
    <property type="evidence" value="ECO:0007669"/>
    <property type="project" value="InterPro"/>
</dbReference>
<dbReference type="EMBL" id="BDGG01000003">
    <property type="protein sequence ID" value="GAU95501.1"/>
    <property type="molecule type" value="Genomic_DNA"/>
</dbReference>
<proteinExistence type="inferred from homology"/>
<accession>A0A1D1V182</accession>
<dbReference type="SUPFAM" id="SSF52540">
    <property type="entry name" value="P-loop containing nucleoside triphosphate hydrolases"/>
    <property type="match status" value="1"/>
</dbReference>
<comment type="similarity">
    <text evidence="7">Belongs to the small GTPase superfamily. RasD family.</text>
</comment>
<dbReference type="InterPro" id="IPR052236">
    <property type="entry name" value="Small_GTPase_RasD"/>
</dbReference>
<dbReference type="AlphaFoldDB" id="A0A1D1V182"/>
<dbReference type="Pfam" id="PF00071">
    <property type="entry name" value="Ras"/>
    <property type="match status" value="1"/>
</dbReference>
<dbReference type="SMART" id="SM00174">
    <property type="entry name" value="RHO"/>
    <property type="match status" value="1"/>
</dbReference>
<keyword evidence="4" id="KW-0342">GTP-binding</keyword>
<dbReference type="GO" id="GO:0005886">
    <property type="term" value="C:plasma membrane"/>
    <property type="evidence" value="ECO:0007669"/>
    <property type="project" value="UniProtKB-SubCell"/>
</dbReference>
<dbReference type="STRING" id="947166.A0A1D1V182"/>
<reference evidence="8 9" key="1">
    <citation type="journal article" date="2016" name="Nat. Commun.">
        <title>Extremotolerant tardigrade genome and improved radiotolerance of human cultured cells by tardigrade-unique protein.</title>
        <authorList>
            <person name="Hashimoto T."/>
            <person name="Horikawa D.D."/>
            <person name="Saito Y."/>
            <person name="Kuwahara H."/>
            <person name="Kozuka-Hata H."/>
            <person name="Shin-I T."/>
            <person name="Minakuchi Y."/>
            <person name="Ohishi K."/>
            <person name="Motoyama A."/>
            <person name="Aizu T."/>
            <person name="Enomoto A."/>
            <person name="Kondo K."/>
            <person name="Tanaka S."/>
            <person name="Hara Y."/>
            <person name="Koshikawa S."/>
            <person name="Sagara H."/>
            <person name="Miura T."/>
            <person name="Yokobori S."/>
            <person name="Miyagawa K."/>
            <person name="Suzuki Y."/>
            <person name="Kubo T."/>
            <person name="Oyama M."/>
            <person name="Kohara Y."/>
            <person name="Fujiyama A."/>
            <person name="Arakawa K."/>
            <person name="Katayama T."/>
            <person name="Toyoda A."/>
            <person name="Kunieda T."/>
        </authorList>
    </citation>
    <scope>NUCLEOTIDE SEQUENCE [LARGE SCALE GENOMIC DNA]</scope>
    <source>
        <strain evidence="8 9">YOKOZUNA-1</strain>
    </source>
</reference>
<protein>
    <submittedName>
        <fullName evidence="8">Uncharacterized protein</fullName>
    </submittedName>
</protein>
<evidence type="ECO:0000256" key="5">
    <source>
        <dbReference type="ARBA" id="ARBA00023136"/>
    </source>
</evidence>
<dbReference type="PRINTS" id="PR00449">
    <property type="entry name" value="RASTRNSFRMNG"/>
</dbReference>
<dbReference type="InterPro" id="IPR001806">
    <property type="entry name" value="Small_GTPase"/>
</dbReference>
<dbReference type="Gene3D" id="3.40.50.300">
    <property type="entry name" value="P-loop containing nucleotide triphosphate hydrolases"/>
    <property type="match status" value="1"/>
</dbReference>
<evidence type="ECO:0000256" key="4">
    <source>
        <dbReference type="ARBA" id="ARBA00023134"/>
    </source>
</evidence>
<dbReference type="Proteomes" id="UP000186922">
    <property type="component" value="Unassembled WGS sequence"/>
</dbReference>
<evidence type="ECO:0000256" key="6">
    <source>
        <dbReference type="ARBA" id="ARBA00023288"/>
    </source>
</evidence>
<evidence type="ECO:0000256" key="1">
    <source>
        <dbReference type="ARBA" id="ARBA00004193"/>
    </source>
</evidence>
<keyword evidence="5" id="KW-0472">Membrane</keyword>
<dbReference type="InterPro" id="IPR027417">
    <property type="entry name" value="P-loop_NTPase"/>
</dbReference>
<evidence type="ECO:0000313" key="8">
    <source>
        <dbReference type="EMBL" id="GAU95501.1"/>
    </source>
</evidence>
<dbReference type="PROSITE" id="PS51419">
    <property type="entry name" value="RAB"/>
    <property type="match status" value="1"/>
</dbReference>
<keyword evidence="2" id="KW-1003">Cell membrane</keyword>
<keyword evidence="9" id="KW-1185">Reference proteome</keyword>
<name>A0A1D1V182_RAMVA</name>
<organism evidence="8 9">
    <name type="scientific">Ramazzottius varieornatus</name>
    <name type="common">Water bear</name>
    <name type="synonym">Tardigrade</name>
    <dbReference type="NCBI Taxonomy" id="947166"/>
    <lineage>
        <taxon>Eukaryota</taxon>
        <taxon>Metazoa</taxon>
        <taxon>Ecdysozoa</taxon>
        <taxon>Tardigrada</taxon>
        <taxon>Eutardigrada</taxon>
        <taxon>Parachela</taxon>
        <taxon>Hypsibioidea</taxon>
        <taxon>Ramazzottiidae</taxon>
        <taxon>Ramazzottius</taxon>
    </lineage>
</organism>
<keyword evidence="4" id="KW-0547">Nucleotide-binding</keyword>
<comment type="caution">
    <text evidence="8">The sequence shown here is derived from an EMBL/GenBank/DDBJ whole genome shotgun (WGS) entry which is preliminary data.</text>
</comment>
<dbReference type="SMART" id="SM00173">
    <property type="entry name" value="RAS"/>
    <property type="match status" value="1"/>
</dbReference>
<evidence type="ECO:0000256" key="7">
    <source>
        <dbReference type="ARBA" id="ARBA00038061"/>
    </source>
</evidence>
<sequence>MRASSFPAAVFRRLSLTPATALSNSPNAAMPSSNPHAVRVNSHLGAADKMADCVRTRPSQWKRVQETKSEALISQSPFNKQVWRIVVMGAGHVGKTSVLSRFITKQFPEHLPKNHDEMHRLDVQVGSQVITVELLDTSGYGSFPAMREVAIRQADGFLLIFAPDCEESLECIKSLRQDILRIKQSEQNVPVIPMVVVCNKMDLDIAQHKVDLPYVDFLVKCDWENCGLIQASAKDDYGVQEAFRELLLGLKLRLPPNTVVKRVRAGLSRMRSAPAGLRTEGSIKFSSPKLLQKFRERSIAVHEDECTVN</sequence>
<dbReference type="SMART" id="SM00175">
    <property type="entry name" value="RAB"/>
    <property type="match status" value="1"/>
</dbReference>
<evidence type="ECO:0000256" key="2">
    <source>
        <dbReference type="ARBA" id="ARBA00022475"/>
    </source>
</evidence>
<dbReference type="PROSITE" id="PS51421">
    <property type="entry name" value="RAS"/>
    <property type="match status" value="1"/>
</dbReference>
<evidence type="ECO:0000256" key="3">
    <source>
        <dbReference type="ARBA" id="ARBA00022481"/>
    </source>
</evidence>
<dbReference type="NCBIfam" id="TIGR00231">
    <property type="entry name" value="small_GTP"/>
    <property type="match status" value="1"/>
</dbReference>
<keyword evidence="6" id="KW-0449">Lipoprotein</keyword>
<gene>
    <name evidence="8" type="primary">RvY_07108</name>
    <name evidence="8" type="synonym">RvY_07108.1</name>
    <name evidence="8" type="ORF">RvY_07108-1</name>
</gene>
<evidence type="ECO:0000313" key="9">
    <source>
        <dbReference type="Proteomes" id="UP000186922"/>
    </source>
</evidence>
<dbReference type="GO" id="GO:0005525">
    <property type="term" value="F:GTP binding"/>
    <property type="evidence" value="ECO:0007669"/>
    <property type="project" value="UniProtKB-KW"/>
</dbReference>
<keyword evidence="3" id="KW-0488">Methylation</keyword>
<comment type="subcellular location">
    <subcellularLocation>
        <location evidence="1">Cell membrane</location>
        <topology evidence="1">Lipid-anchor</topology>
    </subcellularLocation>
</comment>